<keyword evidence="11" id="KW-0472">Membrane</keyword>
<comment type="function">
    <text evidence="1">Multidrug efflux pump.</text>
</comment>
<dbReference type="PANTHER" id="PTHR43298">
    <property type="entry name" value="MULTIDRUG RESISTANCE PROTEIN NORM-RELATED"/>
    <property type="match status" value="1"/>
</dbReference>
<keyword evidence="7" id="KW-1003">Cell membrane</keyword>
<dbReference type="InterPro" id="IPR050222">
    <property type="entry name" value="MATE_MdtK"/>
</dbReference>
<protein>
    <recommendedName>
        <fullName evidence="4">Probable multidrug resistance protein NorM</fullName>
    </recommendedName>
    <alternativeName>
        <fullName evidence="12">Multidrug-efflux transporter</fullName>
    </alternativeName>
</protein>
<evidence type="ECO:0000313" key="13">
    <source>
        <dbReference type="EMBL" id="NFV24900.1"/>
    </source>
</evidence>
<reference evidence="13 14" key="1">
    <citation type="submission" date="2019-04" db="EMBL/GenBank/DDBJ databases">
        <title>Genome sequencing of Clostridium botulinum Groups I-IV and Clostridium butyricum.</title>
        <authorList>
            <person name="Brunt J."/>
            <person name="Van Vliet A.H.M."/>
            <person name="Stringer S.C."/>
            <person name="Carter A.T."/>
            <person name="Peck M.W."/>
        </authorList>
    </citation>
    <scope>NUCLEOTIDE SEQUENCE [LARGE SCALE GENOMIC DNA]</scope>
    <source>
        <strain evidence="13 14">BL81</strain>
    </source>
</reference>
<gene>
    <name evidence="13" type="ORF">FDG31_01690</name>
</gene>
<keyword evidence="10" id="KW-0406">Ion transport</keyword>
<keyword evidence="6" id="KW-0050">Antiport</keyword>
<keyword evidence="5" id="KW-0813">Transport</keyword>
<keyword evidence="9" id="KW-1133">Transmembrane helix</keyword>
<evidence type="ECO:0000256" key="7">
    <source>
        <dbReference type="ARBA" id="ARBA00022475"/>
    </source>
</evidence>
<evidence type="ECO:0000256" key="12">
    <source>
        <dbReference type="ARBA" id="ARBA00031636"/>
    </source>
</evidence>
<organism evidence="13 14">
    <name type="scientific">Clostridium botulinum</name>
    <dbReference type="NCBI Taxonomy" id="1491"/>
    <lineage>
        <taxon>Bacteria</taxon>
        <taxon>Bacillati</taxon>
        <taxon>Bacillota</taxon>
        <taxon>Clostridia</taxon>
        <taxon>Eubacteriales</taxon>
        <taxon>Clostridiaceae</taxon>
        <taxon>Clostridium</taxon>
    </lineage>
</organism>
<dbReference type="Proteomes" id="UP000486903">
    <property type="component" value="Unassembled WGS sequence"/>
</dbReference>
<keyword evidence="8" id="KW-0812">Transmembrane</keyword>
<evidence type="ECO:0000256" key="1">
    <source>
        <dbReference type="ARBA" id="ARBA00003408"/>
    </source>
</evidence>
<evidence type="ECO:0000256" key="11">
    <source>
        <dbReference type="ARBA" id="ARBA00023136"/>
    </source>
</evidence>
<dbReference type="GO" id="GO:0042910">
    <property type="term" value="F:xenobiotic transmembrane transporter activity"/>
    <property type="evidence" value="ECO:0007669"/>
    <property type="project" value="InterPro"/>
</dbReference>
<evidence type="ECO:0000313" key="14">
    <source>
        <dbReference type="Proteomes" id="UP000486903"/>
    </source>
</evidence>
<evidence type="ECO:0000256" key="3">
    <source>
        <dbReference type="ARBA" id="ARBA00010199"/>
    </source>
</evidence>
<evidence type="ECO:0000256" key="9">
    <source>
        <dbReference type="ARBA" id="ARBA00022989"/>
    </source>
</evidence>
<dbReference type="RefSeq" id="WP_003372964.1">
    <property type="nucleotide sequence ID" value="NZ_JACBBA010000001.1"/>
</dbReference>
<accession>A0A6B4JJY8</accession>
<dbReference type="GO" id="GO:0015297">
    <property type="term" value="F:antiporter activity"/>
    <property type="evidence" value="ECO:0007669"/>
    <property type="project" value="UniProtKB-KW"/>
</dbReference>
<dbReference type="InterPro" id="IPR048279">
    <property type="entry name" value="MdtK-like"/>
</dbReference>
<comment type="caution">
    <text evidence="13">The sequence shown here is derived from an EMBL/GenBank/DDBJ whole genome shotgun (WGS) entry which is preliminary data.</text>
</comment>
<evidence type="ECO:0000256" key="8">
    <source>
        <dbReference type="ARBA" id="ARBA00022692"/>
    </source>
</evidence>
<dbReference type="PIRSF" id="PIRSF006603">
    <property type="entry name" value="DinF"/>
    <property type="match status" value="1"/>
</dbReference>
<dbReference type="Pfam" id="PF01554">
    <property type="entry name" value="MatE"/>
    <property type="match status" value="2"/>
</dbReference>
<dbReference type="EMBL" id="SXFB01000001">
    <property type="protein sequence ID" value="NFV24900.1"/>
    <property type="molecule type" value="Genomic_DNA"/>
</dbReference>
<dbReference type="GO" id="GO:0006811">
    <property type="term" value="P:monoatomic ion transport"/>
    <property type="evidence" value="ECO:0007669"/>
    <property type="project" value="UniProtKB-KW"/>
</dbReference>
<dbReference type="GO" id="GO:0005886">
    <property type="term" value="C:plasma membrane"/>
    <property type="evidence" value="ECO:0007669"/>
    <property type="project" value="UniProtKB-SubCell"/>
</dbReference>
<comment type="subcellular location">
    <subcellularLocation>
        <location evidence="2">Cell membrane</location>
        <topology evidence="2">Multi-pass membrane protein</topology>
    </subcellularLocation>
</comment>
<evidence type="ECO:0000256" key="4">
    <source>
        <dbReference type="ARBA" id="ARBA00020268"/>
    </source>
</evidence>
<dbReference type="CDD" id="cd13138">
    <property type="entry name" value="MATE_yoeA_like"/>
    <property type="match status" value="1"/>
</dbReference>
<dbReference type="NCBIfam" id="TIGR00797">
    <property type="entry name" value="matE"/>
    <property type="match status" value="1"/>
</dbReference>
<evidence type="ECO:0000256" key="6">
    <source>
        <dbReference type="ARBA" id="ARBA00022449"/>
    </source>
</evidence>
<evidence type="ECO:0000256" key="5">
    <source>
        <dbReference type="ARBA" id="ARBA00022448"/>
    </source>
</evidence>
<evidence type="ECO:0000256" key="10">
    <source>
        <dbReference type="ARBA" id="ARBA00023065"/>
    </source>
</evidence>
<evidence type="ECO:0000256" key="2">
    <source>
        <dbReference type="ARBA" id="ARBA00004651"/>
    </source>
</evidence>
<name>A0A6B4JJY8_CLOBO</name>
<proteinExistence type="inferred from homology"/>
<dbReference type="AlphaFoldDB" id="A0A6B4JJY8"/>
<comment type="similarity">
    <text evidence="3">Belongs to the multi antimicrobial extrusion (MATE) (TC 2.A.66.1) family.</text>
</comment>
<dbReference type="PANTHER" id="PTHR43298:SF2">
    <property type="entry name" value="FMN_FAD EXPORTER YEEO-RELATED"/>
    <property type="match status" value="1"/>
</dbReference>
<sequence length="445" mass="48512">MIKDMTKGNPGKIVFLFAIPMVMGNIFQQFYNIIDSVVVGNFIGANALAAVGASYPITFLFIAIATGASIGCSVVISQMFGAKQIGNMKTAIYTSIISIVIFSTVLMIIGIITSNSVLRILKTPLDILKDADSYMKVYMMGVVFLFIYNINTGAFNALGNSKIPLYFLIFSSILNVGLDLLFVIKFKMGVVGAAYATLISQGVAAVFSLIYLLIKVKRIDVEEEYKIFDINILKKTCKIAIPSIIQQAIVSIGNLFVQALVNTYGVVTIAAYTSATRIDSIIIMPMVNISSAVSTFTAQNIGADLIERVKDGYKAALKMIGIFCFIIAMLLHIYAKNIIGVFVDSNINQEAISIGVEYITVVSIFYVLMGLMVTTNGVLRGAGDIKVFMISTLCNLSLRVIAAYTLSNFIGQKAIWWAIPLGWILASTISVLRYKSGRWKNAKMV</sequence>
<dbReference type="InterPro" id="IPR002528">
    <property type="entry name" value="MATE_fam"/>
</dbReference>